<dbReference type="GO" id="GO:0005886">
    <property type="term" value="C:plasma membrane"/>
    <property type="evidence" value="ECO:0007669"/>
    <property type="project" value="UniProtKB-SubCell"/>
</dbReference>
<evidence type="ECO:0000256" key="4">
    <source>
        <dbReference type="ARBA" id="ARBA00022475"/>
    </source>
</evidence>
<comment type="subcellular location">
    <subcellularLocation>
        <location evidence="1">Cell inner membrane</location>
        <topology evidence="1">Single-pass membrane protein</topology>
    </subcellularLocation>
    <subcellularLocation>
        <location evidence="15">Cell membrane</location>
        <topology evidence="15">Single-pass membrane protein</topology>
    </subcellularLocation>
</comment>
<evidence type="ECO:0000256" key="9">
    <source>
        <dbReference type="ARBA" id="ARBA00023065"/>
    </source>
</evidence>
<evidence type="ECO:0000256" key="2">
    <source>
        <dbReference type="ARBA" id="ARBA00005513"/>
    </source>
</evidence>
<dbReference type="InterPro" id="IPR050059">
    <property type="entry name" value="ATP_synthase_B_chain"/>
</dbReference>
<evidence type="ECO:0000256" key="12">
    <source>
        <dbReference type="ARBA" id="ARBA00025198"/>
    </source>
</evidence>
<gene>
    <name evidence="15" type="primary">atpF</name>
    <name evidence="18" type="ORF">EV668_1844</name>
</gene>
<dbReference type="HAMAP" id="MF_01398">
    <property type="entry name" value="ATP_synth_b_bprime"/>
    <property type="match status" value="1"/>
</dbReference>
<dbReference type="CDD" id="cd06503">
    <property type="entry name" value="ATP-synt_Fo_b"/>
    <property type="match status" value="1"/>
</dbReference>
<evidence type="ECO:0000256" key="13">
    <source>
        <dbReference type="ARBA" id="ARBA00025614"/>
    </source>
</evidence>
<evidence type="ECO:0000256" key="7">
    <source>
        <dbReference type="ARBA" id="ARBA00022781"/>
    </source>
</evidence>
<keyword evidence="5 15" id="KW-0138">CF(0)</keyword>
<dbReference type="PANTHER" id="PTHR33445:SF1">
    <property type="entry name" value="ATP SYNTHASE SUBUNIT B"/>
    <property type="match status" value="1"/>
</dbReference>
<evidence type="ECO:0000256" key="3">
    <source>
        <dbReference type="ARBA" id="ARBA00022448"/>
    </source>
</evidence>
<evidence type="ECO:0000256" key="17">
    <source>
        <dbReference type="SAM" id="Coils"/>
    </source>
</evidence>
<evidence type="ECO:0000256" key="5">
    <source>
        <dbReference type="ARBA" id="ARBA00022547"/>
    </source>
</evidence>
<feature type="coiled-coil region" evidence="17">
    <location>
        <begin position="40"/>
        <end position="115"/>
    </location>
</feature>
<keyword evidence="19" id="KW-1185">Reference proteome</keyword>
<dbReference type="Proteomes" id="UP000295122">
    <property type="component" value="Unassembled WGS sequence"/>
</dbReference>
<reference evidence="18 19" key="1">
    <citation type="submission" date="2019-03" db="EMBL/GenBank/DDBJ databases">
        <title>Genomic Encyclopedia of Type Strains, Phase IV (KMG-IV): sequencing the most valuable type-strain genomes for metagenomic binning, comparative biology and taxonomic classification.</title>
        <authorList>
            <person name="Goeker M."/>
        </authorList>
    </citation>
    <scope>NUCLEOTIDE SEQUENCE [LARGE SCALE GENOMIC DNA]</scope>
    <source>
        <strain evidence="18 19">DSM 25903</strain>
    </source>
</reference>
<keyword evidence="9 15" id="KW-0406">Ion transport</keyword>
<dbReference type="RefSeq" id="WP_133769437.1">
    <property type="nucleotide sequence ID" value="NZ_SNZR01000011.1"/>
</dbReference>
<keyword evidence="11 15" id="KW-0066">ATP synthesis</keyword>
<evidence type="ECO:0000256" key="8">
    <source>
        <dbReference type="ARBA" id="ARBA00022989"/>
    </source>
</evidence>
<keyword evidence="6 15" id="KW-0812">Transmembrane</keyword>
<comment type="similarity">
    <text evidence="2 15 16">Belongs to the ATPase B chain family.</text>
</comment>
<keyword evidence="4 15" id="KW-1003">Cell membrane</keyword>
<comment type="caution">
    <text evidence="18">The sequence shown here is derived from an EMBL/GenBank/DDBJ whole genome shotgun (WGS) entry which is preliminary data.</text>
</comment>
<evidence type="ECO:0000256" key="6">
    <source>
        <dbReference type="ARBA" id="ARBA00022692"/>
    </source>
</evidence>
<evidence type="ECO:0000256" key="11">
    <source>
        <dbReference type="ARBA" id="ARBA00023310"/>
    </source>
</evidence>
<evidence type="ECO:0000256" key="1">
    <source>
        <dbReference type="ARBA" id="ARBA00004377"/>
    </source>
</evidence>
<dbReference type="EMBL" id="SNZR01000011">
    <property type="protein sequence ID" value="TDR94556.1"/>
    <property type="molecule type" value="Genomic_DNA"/>
</dbReference>
<evidence type="ECO:0000256" key="15">
    <source>
        <dbReference type="HAMAP-Rule" id="MF_01398"/>
    </source>
</evidence>
<evidence type="ECO:0000313" key="19">
    <source>
        <dbReference type="Proteomes" id="UP000295122"/>
    </source>
</evidence>
<name>A0A4R7CBS0_9HYPH</name>
<keyword evidence="3 15" id="KW-0813">Transport</keyword>
<dbReference type="Pfam" id="PF00430">
    <property type="entry name" value="ATP-synt_B"/>
    <property type="match status" value="1"/>
</dbReference>
<evidence type="ECO:0000256" key="16">
    <source>
        <dbReference type="RuleBase" id="RU003848"/>
    </source>
</evidence>
<keyword evidence="17" id="KW-0175">Coiled coil</keyword>
<keyword evidence="10 15" id="KW-0472">Membrane</keyword>
<dbReference type="PANTHER" id="PTHR33445">
    <property type="entry name" value="ATP SYNTHASE SUBUNIT B', CHLOROPLASTIC"/>
    <property type="match status" value="1"/>
</dbReference>
<protein>
    <recommendedName>
        <fullName evidence="15">ATP synthase subunit b</fullName>
    </recommendedName>
    <alternativeName>
        <fullName evidence="15">ATP synthase F(0) sector subunit b</fullName>
    </alternativeName>
    <alternativeName>
        <fullName evidence="15">ATPase subunit I</fullName>
    </alternativeName>
    <alternativeName>
        <fullName evidence="15">F-type ATPase subunit b</fullName>
        <shortName evidence="15">F-ATPase subunit b</shortName>
    </alternativeName>
</protein>
<dbReference type="GO" id="GO:0046961">
    <property type="term" value="F:proton-transporting ATPase activity, rotational mechanism"/>
    <property type="evidence" value="ECO:0007669"/>
    <property type="project" value="TreeGrafter"/>
</dbReference>
<sequence>MFATPDFWVAVSFFAFLGLVWKAGGFRMIIGALDKRGERIRHELDEAKRLREEAAALLADYQKKRGEAEKEAEEIVSNARSEAERVARDASERLADFVQRRTAAAETRIAQAEAKATQDVRDAATEAAIKASETVLRDQLRGDGSRELLERSLGEVRTKLHS</sequence>
<organism evidence="18 19">
    <name type="scientific">Enterovirga rhinocerotis</name>
    <dbReference type="NCBI Taxonomy" id="1339210"/>
    <lineage>
        <taxon>Bacteria</taxon>
        <taxon>Pseudomonadati</taxon>
        <taxon>Pseudomonadota</taxon>
        <taxon>Alphaproteobacteria</taxon>
        <taxon>Hyphomicrobiales</taxon>
        <taxon>Methylobacteriaceae</taxon>
        <taxon>Enterovirga</taxon>
    </lineage>
</organism>
<comment type="function">
    <text evidence="13">Component of the F(0) channel, it forms part of the peripheral stalk, linking F(1) to F(0). The b'-subunit is a diverged and duplicated form of b found in plants and photosynthetic bacteria.</text>
</comment>
<evidence type="ECO:0000313" key="18">
    <source>
        <dbReference type="EMBL" id="TDR94556.1"/>
    </source>
</evidence>
<dbReference type="GO" id="GO:0045259">
    <property type="term" value="C:proton-transporting ATP synthase complex"/>
    <property type="evidence" value="ECO:0007669"/>
    <property type="project" value="UniProtKB-KW"/>
</dbReference>
<dbReference type="AlphaFoldDB" id="A0A4R7CBS0"/>
<comment type="subunit">
    <text evidence="14 15">F-type ATPases have 2 components, F(1) - the catalytic core - and F(0) - the membrane proton channel. F(1) has five subunits: alpha(3), beta(3), gamma(1), delta(1), epsilon(1). F(0) has three main subunits: a(1), b(2) and c(10-14). The alpha and beta chains form an alternating ring which encloses part of the gamma chain. F(1) is attached to F(0) by a central stalk formed by the gamma and epsilon chains, while a peripheral stalk is formed by the delta and b chains.</text>
</comment>
<evidence type="ECO:0000256" key="10">
    <source>
        <dbReference type="ARBA" id="ARBA00023136"/>
    </source>
</evidence>
<evidence type="ECO:0000256" key="14">
    <source>
        <dbReference type="ARBA" id="ARBA00025830"/>
    </source>
</evidence>
<dbReference type="OrthoDB" id="8479836at2"/>
<dbReference type="InterPro" id="IPR002146">
    <property type="entry name" value="ATP_synth_b/b'su_bac/chlpt"/>
</dbReference>
<comment type="function">
    <text evidence="12 15">F(1)F(0) ATP synthase produces ATP from ADP in the presence of a proton or sodium gradient. F-type ATPases consist of two structural domains, F(1) containing the extramembraneous catalytic core and F(0) containing the membrane proton channel, linked together by a central stalk and a peripheral stalk. During catalysis, ATP synthesis in the catalytic domain of F(1) is coupled via a rotary mechanism of the central stalk subunits to proton translocation.</text>
</comment>
<proteinExistence type="inferred from homology"/>
<accession>A0A4R7CBS0</accession>
<keyword evidence="8 15" id="KW-1133">Transmembrane helix</keyword>
<keyword evidence="7 15" id="KW-0375">Hydrogen ion transport</keyword>
<dbReference type="GO" id="GO:0046933">
    <property type="term" value="F:proton-transporting ATP synthase activity, rotational mechanism"/>
    <property type="evidence" value="ECO:0007669"/>
    <property type="project" value="UniProtKB-UniRule"/>
</dbReference>